<sequence length="130" mass="13766">MDDWLKAVLALGVLFVAAPILAMLFLTPMLGGTYGSTGGMHGGGMYGSTGGMHGGGMYGPMGGAYGGSVLLRLAVPLVVLLALCYGGYRLLRAGDGEDAALRELREAYARGDLTTEEYEERRERLDDSRE</sequence>
<evidence type="ECO:0000256" key="1">
    <source>
        <dbReference type="SAM" id="Phobius"/>
    </source>
</evidence>
<keyword evidence="1" id="KW-1133">Transmembrane helix</keyword>
<dbReference type="Pfam" id="PF09851">
    <property type="entry name" value="SHOCT"/>
    <property type="match status" value="1"/>
</dbReference>
<organism evidence="3 4">
    <name type="scientific">Halarchaeum acidiphilum MH1-52-1</name>
    <dbReference type="NCBI Taxonomy" id="1261545"/>
    <lineage>
        <taxon>Archaea</taxon>
        <taxon>Methanobacteriati</taxon>
        <taxon>Methanobacteriota</taxon>
        <taxon>Stenosarchaea group</taxon>
        <taxon>Halobacteria</taxon>
        <taxon>Halobacteriales</taxon>
        <taxon>Halobacteriaceae</taxon>
    </lineage>
</organism>
<reference evidence="3 4" key="1">
    <citation type="submission" date="2013-09" db="EMBL/GenBank/DDBJ databases">
        <title>Whole genome sequencing of Halarchaeum acidiphilum strain MH1-52-1.</title>
        <authorList>
            <person name="Shimane Y."/>
            <person name="Minegishi H."/>
            <person name="Nishi S."/>
            <person name="Echigo A."/>
            <person name="Shuto A."/>
            <person name="Konishi M."/>
            <person name="Ito T."/>
            <person name="Ohkuma M."/>
            <person name="Ohta Y."/>
            <person name="Nagano Y."/>
            <person name="Tsubouchi T."/>
            <person name="Mori K."/>
            <person name="Usui K."/>
            <person name="Kamekura M."/>
            <person name="Usami R."/>
            <person name="Takaki Y."/>
            <person name="Hatada Y."/>
        </authorList>
    </citation>
    <scope>NUCLEOTIDE SEQUENCE [LARGE SCALE GENOMIC DNA]</scope>
    <source>
        <strain evidence="3 4">JCM 16109</strain>
    </source>
</reference>
<feature type="domain" description="SHOCT" evidence="2">
    <location>
        <begin position="99"/>
        <end position="125"/>
    </location>
</feature>
<keyword evidence="1" id="KW-0472">Membrane</keyword>
<dbReference type="Proteomes" id="UP000016986">
    <property type="component" value="Unassembled WGS sequence"/>
</dbReference>
<feature type="transmembrane region" description="Helical" evidence="1">
    <location>
        <begin position="69"/>
        <end position="88"/>
    </location>
</feature>
<evidence type="ECO:0000313" key="3">
    <source>
        <dbReference type="EMBL" id="GAD51810.1"/>
    </source>
</evidence>
<dbReference type="EMBL" id="BATA01000008">
    <property type="protein sequence ID" value="GAD51810.1"/>
    <property type="molecule type" value="Genomic_DNA"/>
</dbReference>
<comment type="caution">
    <text evidence="3">The sequence shown here is derived from an EMBL/GenBank/DDBJ whole genome shotgun (WGS) entry which is preliminary data.</text>
</comment>
<dbReference type="AlphaFoldDB" id="U2YS57"/>
<accession>U2YS57</accession>
<feature type="transmembrane region" description="Helical" evidence="1">
    <location>
        <begin position="7"/>
        <end position="26"/>
    </location>
</feature>
<dbReference type="RefSeq" id="WP_020220871.1">
    <property type="nucleotide sequence ID" value="NZ_BANO01000015.1"/>
</dbReference>
<proteinExistence type="predicted"/>
<evidence type="ECO:0000259" key="2">
    <source>
        <dbReference type="Pfam" id="PF09851"/>
    </source>
</evidence>
<dbReference type="InterPro" id="IPR018649">
    <property type="entry name" value="SHOCT"/>
</dbReference>
<name>U2YS57_9EURY</name>
<protein>
    <recommendedName>
        <fullName evidence="2">SHOCT domain-containing protein</fullName>
    </recommendedName>
</protein>
<keyword evidence="1" id="KW-0812">Transmembrane</keyword>
<dbReference type="eggNOG" id="arCOG03909">
    <property type="taxonomic scope" value="Archaea"/>
</dbReference>
<evidence type="ECO:0000313" key="4">
    <source>
        <dbReference type="Proteomes" id="UP000016986"/>
    </source>
</evidence>
<gene>
    <name evidence="3" type="ORF">MBEHAL_0570</name>
</gene>
<keyword evidence="4" id="KW-1185">Reference proteome</keyword>